<dbReference type="SUPFAM" id="SSF109604">
    <property type="entry name" value="HD-domain/PDEase-like"/>
    <property type="match status" value="1"/>
</dbReference>
<dbReference type="SMART" id="SM00471">
    <property type="entry name" value="HDc"/>
    <property type="match status" value="1"/>
</dbReference>
<dbReference type="EMBL" id="CP002160">
    <property type="protein sequence ID" value="ADL53566.1"/>
    <property type="molecule type" value="Genomic_DNA"/>
</dbReference>
<dbReference type="GO" id="GO:0006203">
    <property type="term" value="P:dGTP catabolic process"/>
    <property type="evidence" value="ECO:0007669"/>
    <property type="project" value="TreeGrafter"/>
</dbReference>
<dbReference type="AlphaFoldDB" id="D9SKZ4"/>
<dbReference type="OrthoDB" id="9803619at2"/>
<dbReference type="RefSeq" id="WP_010073907.1">
    <property type="nucleotide sequence ID" value="NC_014393.1"/>
</dbReference>
<dbReference type="InterPro" id="IPR006674">
    <property type="entry name" value="HD_domain"/>
</dbReference>
<dbReference type="Proteomes" id="UP000002730">
    <property type="component" value="Chromosome"/>
</dbReference>
<dbReference type="PANTHER" id="PTHR11373">
    <property type="entry name" value="DEOXYNUCLEOSIDE TRIPHOSPHATE TRIPHOSPHOHYDROLASE"/>
    <property type="match status" value="1"/>
</dbReference>
<dbReference type="Gene3D" id="1.10.3210.10">
    <property type="entry name" value="Hypothetical protein af1432"/>
    <property type="match status" value="1"/>
</dbReference>
<evidence type="ECO:0000313" key="3">
    <source>
        <dbReference type="Proteomes" id="UP000002730"/>
    </source>
</evidence>
<dbReference type="PANTHER" id="PTHR11373:SF4">
    <property type="entry name" value="DEOXYNUCLEOSIDE TRIPHOSPHATE TRIPHOSPHOHYDROLASE SAMHD1"/>
    <property type="match status" value="1"/>
</dbReference>
<protein>
    <submittedName>
        <fullName evidence="2">Metal dependent phosphohydrolase</fullName>
    </submittedName>
</protein>
<feature type="domain" description="HD" evidence="1">
    <location>
        <begin position="55"/>
        <end position="173"/>
    </location>
</feature>
<dbReference type="eggNOG" id="COG1078">
    <property type="taxonomic scope" value="Bacteria"/>
</dbReference>
<evidence type="ECO:0000313" key="2">
    <source>
        <dbReference type="EMBL" id="ADL53566.1"/>
    </source>
</evidence>
<dbReference type="KEGG" id="ccb:Clocel_3900"/>
<organism evidence="2 3">
    <name type="scientific">Clostridium cellulovorans (strain ATCC 35296 / DSM 3052 / OCM 3 / 743B)</name>
    <dbReference type="NCBI Taxonomy" id="573061"/>
    <lineage>
        <taxon>Bacteria</taxon>
        <taxon>Bacillati</taxon>
        <taxon>Bacillota</taxon>
        <taxon>Clostridia</taxon>
        <taxon>Eubacteriales</taxon>
        <taxon>Clostridiaceae</taxon>
        <taxon>Clostridium</taxon>
    </lineage>
</organism>
<accession>D9SKZ4</accession>
<keyword evidence="3" id="KW-1185">Reference proteome</keyword>
<evidence type="ECO:0000259" key="1">
    <source>
        <dbReference type="PROSITE" id="PS51831"/>
    </source>
</evidence>
<dbReference type="HOGENOM" id="CLU_026821_3_0_9"/>
<sequence>MSLIFTNYILDNVHGYIGLTKAEAEIEKLPIFKRLQYVKQLGLAHWIFPGSEHTRYIHSLGVMYIIDEMAKKLNFSDEDRQLVRLSAMLHDIGHYPLSHVGEKAYKEALVGDNQLDALKFKSLGKIQALTASNPVNDALNILSPDPLHHENVGISILKNSSAIISIINKYCSYIDMDDLYTIVSGDYSATEKKPQLSPMIQLLHSEFDADKIDYLLRDATFSGANYGRFELGTLIKNLRMKKHSVYGIDIVGVKEKGIGAADQFLINRHFSYREIIYNKKVNVIAIMAQTVMNYIIYSNDIVGFPNKETFLNNMQNHEKNSKFLGFTDQYFINFLYHIDTKNPKLPYAISKMISNLKTFSSLKLASTPISLSGFDSLELQNKLKQTDLYKRISNKDYCHENKVAIVNEISITPNVPIEKFKASYEKEKFKLPIEHYLSERLQNGLAIIEDDVDPYLLVDSPYSLVKDLSNNKIVNLREYIL</sequence>
<dbReference type="Pfam" id="PF01966">
    <property type="entry name" value="HD"/>
    <property type="match status" value="1"/>
</dbReference>
<name>D9SKZ4_CLOC7</name>
<dbReference type="InterPro" id="IPR050135">
    <property type="entry name" value="dGTPase-like"/>
</dbReference>
<dbReference type="GO" id="GO:0008832">
    <property type="term" value="F:dGTPase activity"/>
    <property type="evidence" value="ECO:0007669"/>
    <property type="project" value="TreeGrafter"/>
</dbReference>
<dbReference type="PROSITE" id="PS51831">
    <property type="entry name" value="HD"/>
    <property type="match status" value="1"/>
</dbReference>
<keyword evidence="2" id="KW-0378">Hydrolase</keyword>
<dbReference type="InterPro" id="IPR003607">
    <property type="entry name" value="HD/PDEase_dom"/>
</dbReference>
<proteinExistence type="predicted"/>
<gene>
    <name evidence="2" type="ordered locus">Clocel_3900</name>
</gene>
<dbReference type="CDD" id="cd00077">
    <property type="entry name" value="HDc"/>
    <property type="match status" value="1"/>
</dbReference>
<reference evidence="2 3" key="1">
    <citation type="submission" date="2010-08" db="EMBL/GenBank/DDBJ databases">
        <title>Complete sequence of Clostridium cellulovorans 743B.</title>
        <authorList>
            <consortium name="US DOE Joint Genome Institute"/>
            <person name="Lucas S."/>
            <person name="Copeland A."/>
            <person name="Lapidus A."/>
            <person name="Cheng J.-F."/>
            <person name="Bruce D."/>
            <person name="Goodwin L."/>
            <person name="Pitluck S."/>
            <person name="Chertkov O."/>
            <person name="Detter J.C."/>
            <person name="Han C."/>
            <person name="Tapia R."/>
            <person name="Land M."/>
            <person name="Hauser L."/>
            <person name="Chang Y.-J."/>
            <person name="Jeffries C."/>
            <person name="Kyrpides N."/>
            <person name="Ivanova N."/>
            <person name="Mikhailova N."/>
            <person name="Hemme C.L."/>
            <person name="Woyke T."/>
        </authorList>
    </citation>
    <scope>NUCLEOTIDE SEQUENCE [LARGE SCALE GENOMIC DNA]</scope>
    <source>
        <strain evidence="3">ATCC 35296 / DSM 3052 / OCM 3 / 743B</strain>
    </source>
</reference>